<dbReference type="PROSITE" id="PS50977">
    <property type="entry name" value="HTH_TETR_2"/>
    <property type="match status" value="1"/>
</dbReference>
<evidence type="ECO:0000256" key="1">
    <source>
        <dbReference type="ARBA" id="ARBA00023015"/>
    </source>
</evidence>
<dbReference type="FunFam" id="1.10.10.60:FF:000141">
    <property type="entry name" value="TetR family transcriptional regulator"/>
    <property type="match status" value="1"/>
</dbReference>
<sequence length="212" mass="23126">MNAGSDAPQARRRLPPEARTPQILRAALEEFAERGYAGARMAAVASRAGIAKGLIYHYFPSKEALFQATVHACTRPVFEEAERQLAGHAGPARDLLGSLVRIGYARIGADRQERILFRLIITEAERFPDLARFYRDEMLARATGIARAVLRAGVAAGEFRPEVADMPGLAEVVLAPVLMASVWRMILGETEAPAPESLRDAHLDLLLRGLSA</sequence>
<evidence type="ECO:0000256" key="3">
    <source>
        <dbReference type="ARBA" id="ARBA00023163"/>
    </source>
</evidence>
<dbReference type="Pfam" id="PF14246">
    <property type="entry name" value="TetR_C_7"/>
    <property type="match status" value="1"/>
</dbReference>
<dbReference type="GO" id="GO:0000976">
    <property type="term" value="F:transcription cis-regulatory region binding"/>
    <property type="evidence" value="ECO:0007669"/>
    <property type="project" value="TreeGrafter"/>
</dbReference>
<dbReference type="Gene3D" id="1.10.10.60">
    <property type="entry name" value="Homeodomain-like"/>
    <property type="match status" value="1"/>
</dbReference>
<dbReference type="InterPro" id="IPR036271">
    <property type="entry name" value="Tet_transcr_reg_TetR-rel_C_sf"/>
</dbReference>
<dbReference type="InterPro" id="IPR050109">
    <property type="entry name" value="HTH-type_TetR-like_transc_reg"/>
</dbReference>
<feature type="DNA-binding region" description="H-T-H motif" evidence="4">
    <location>
        <begin position="40"/>
        <end position="59"/>
    </location>
</feature>
<dbReference type="SUPFAM" id="SSF46689">
    <property type="entry name" value="Homeodomain-like"/>
    <property type="match status" value="1"/>
</dbReference>
<dbReference type="Gene3D" id="1.10.357.10">
    <property type="entry name" value="Tetracycline Repressor, domain 2"/>
    <property type="match status" value="1"/>
</dbReference>
<keyword evidence="1" id="KW-0805">Transcription regulation</keyword>
<dbReference type="Proteomes" id="UP000460715">
    <property type="component" value="Unassembled WGS sequence"/>
</dbReference>
<organism evidence="6 7">
    <name type="scientific">Teichococcus coralli</name>
    <dbReference type="NCBI Taxonomy" id="2545983"/>
    <lineage>
        <taxon>Bacteria</taxon>
        <taxon>Pseudomonadati</taxon>
        <taxon>Pseudomonadota</taxon>
        <taxon>Alphaproteobacteria</taxon>
        <taxon>Acetobacterales</taxon>
        <taxon>Roseomonadaceae</taxon>
        <taxon>Roseomonas</taxon>
    </lineage>
</organism>
<dbReference type="InterPro" id="IPR001647">
    <property type="entry name" value="HTH_TetR"/>
</dbReference>
<dbReference type="InterPro" id="IPR009057">
    <property type="entry name" value="Homeodomain-like_sf"/>
</dbReference>
<dbReference type="PANTHER" id="PTHR30055:SF234">
    <property type="entry name" value="HTH-TYPE TRANSCRIPTIONAL REGULATOR BETI"/>
    <property type="match status" value="1"/>
</dbReference>
<dbReference type="EMBL" id="SNVJ01000012">
    <property type="protein sequence ID" value="MXP64508.1"/>
    <property type="molecule type" value="Genomic_DNA"/>
</dbReference>
<keyword evidence="7" id="KW-1185">Reference proteome</keyword>
<feature type="domain" description="HTH tetR-type" evidence="5">
    <location>
        <begin position="17"/>
        <end position="77"/>
    </location>
</feature>
<protein>
    <submittedName>
        <fullName evidence="6">TetR/AcrR family transcriptional regulator</fullName>
    </submittedName>
</protein>
<evidence type="ECO:0000313" key="6">
    <source>
        <dbReference type="EMBL" id="MXP64508.1"/>
    </source>
</evidence>
<dbReference type="SUPFAM" id="SSF48498">
    <property type="entry name" value="Tetracyclin repressor-like, C-terminal domain"/>
    <property type="match status" value="1"/>
</dbReference>
<evidence type="ECO:0000256" key="2">
    <source>
        <dbReference type="ARBA" id="ARBA00023125"/>
    </source>
</evidence>
<comment type="caution">
    <text evidence="6">The sequence shown here is derived from an EMBL/GenBank/DDBJ whole genome shotgun (WGS) entry which is preliminary data.</text>
</comment>
<keyword evidence="3" id="KW-0804">Transcription</keyword>
<dbReference type="PRINTS" id="PR00455">
    <property type="entry name" value="HTHTETR"/>
</dbReference>
<evidence type="ECO:0000259" key="5">
    <source>
        <dbReference type="PROSITE" id="PS50977"/>
    </source>
</evidence>
<dbReference type="Pfam" id="PF00440">
    <property type="entry name" value="TetR_N"/>
    <property type="match status" value="1"/>
</dbReference>
<keyword evidence="2 4" id="KW-0238">DNA-binding</keyword>
<name>A0A845BCS2_9PROT</name>
<accession>A0A845BCS2</accession>
<dbReference type="AlphaFoldDB" id="A0A845BCS2"/>
<reference evidence="6 7" key="1">
    <citation type="submission" date="2019-03" db="EMBL/GenBank/DDBJ databases">
        <title>Roseomonas sp. a novel Roseomonas species isolated from Sea whip Gorgonian.</title>
        <authorList>
            <person name="Li F."/>
            <person name="Pan X."/>
            <person name="Huang S."/>
            <person name="Li Z."/>
            <person name="Meng B."/>
        </authorList>
    </citation>
    <scope>NUCLEOTIDE SEQUENCE [LARGE SCALE GENOMIC DNA]</scope>
    <source>
        <strain evidence="6 7">M0104</strain>
    </source>
</reference>
<dbReference type="InterPro" id="IPR039536">
    <property type="entry name" value="TetR_C_Proteobacteria"/>
</dbReference>
<evidence type="ECO:0000256" key="4">
    <source>
        <dbReference type="PROSITE-ProRule" id="PRU00335"/>
    </source>
</evidence>
<proteinExistence type="predicted"/>
<evidence type="ECO:0000313" key="7">
    <source>
        <dbReference type="Proteomes" id="UP000460715"/>
    </source>
</evidence>
<dbReference type="PANTHER" id="PTHR30055">
    <property type="entry name" value="HTH-TYPE TRANSCRIPTIONAL REGULATOR RUTR"/>
    <property type="match status" value="1"/>
</dbReference>
<dbReference type="GO" id="GO:0003700">
    <property type="term" value="F:DNA-binding transcription factor activity"/>
    <property type="evidence" value="ECO:0007669"/>
    <property type="project" value="TreeGrafter"/>
</dbReference>
<dbReference type="OrthoDB" id="9803547at2"/>
<dbReference type="RefSeq" id="WP_160937741.1">
    <property type="nucleotide sequence ID" value="NZ_SNVJ01000012.1"/>
</dbReference>
<gene>
    <name evidence="6" type="ORF">E0493_14245</name>
</gene>